<keyword evidence="2" id="KW-1003">Cell membrane</keyword>
<keyword evidence="4 6" id="KW-1133">Transmembrane helix</keyword>
<sequence length="390" mass="45427">MEAQPASKVWVTEALPTNRFWWWFYRTVPFASRLDRYFLREMIAPFVMGVLFFVVVLTGHYFYWAIKSIVGQRAPAKDLLLMVVYLMPQAAALAIPIGMILCTCIVLNRMGREMELMALRASGVSVQRMMMPFVVVAIFVTIGDFFLNDRVVPESNRRANQILYRLAYINPTPLIESDKFFKVSDDLWFYVRLVNYQTNRLEGVMVYQRDPRQWQFPQAIIAKWAQKEPDENKWILHDGIIHKFNERGDLIAQIPFRQQIINLPPDLPLLINDNRRPHELSTRELRQKIEALDKTGQSSYELQVAYHFKFSVPAATLVMTLWAAPLSIRFARTGGFAGLFIAILGIFLYQGAMGWAEAIGQRYLLPPFWVAWSQNFLFGVMGLWLLWRER</sequence>
<evidence type="ECO:0000256" key="3">
    <source>
        <dbReference type="ARBA" id="ARBA00022692"/>
    </source>
</evidence>
<feature type="transmembrane region" description="Helical" evidence="6">
    <location>
        <begin position="86"/>
        <end position="108"/>
    </location>
</feature>
<name>A0ABT2ELX2_9BACT</name>
<protein>
    <submittedName>
        <fullName evidence="7">Lipopolysaccharide export system permease protein</fullName>
    </submittedName>
</protein>
<feature type="transmembrane region" description="Helical" evidence="6">
    <location>
        <begin position="129"/>
        <end position="147"/>
    </location>
</feature>
<evidence type="ECO:0000256" key="4">
    <source>
        <dbReference type="ARBA" id="ARBA00022989"/>
    </source>
</evidence>
<evidence type="ECO:0000313" key="8">
    <source>
        <dbReference type="Proteomes" id="UP001204798"/>
    </source>
</evidence>
<evidence type="ECO:0000256" key="1">
    <source>
        <dbReference type="ARBA" id="ARBA00004651"/>
    </source>
</evidence>
<evidence type="ECO:0000256" key="6">
    <source>
        <dbReference type="SAM" id="Phobius"/>
    </source>
</evidence>
<feature type="transmembrane region" description="Helical" evidence="6">
    <location>
        <begin position="368"/>
        <end position="387"/>
    </location>
</feature>
<comment type="caution">
    <text evidence="7">The sequence shown here is derived from an EMBL/GenBank/DDBJ whole genome shotgun (WGS) entry which is preliminary data.</text>
</comment>
<organism evidence="7 8">
    <name type="scientific">Candidatus Fervidibacter sacchari</name>
    <dbReference type="NCBI Taxonomy" id="1448929"/>
    <lineage>
        <taxon>Bacteria</taxon>
        <taxon>Candidatus Fervidibacterota</taxon>
        <taxon>Candidatus Fervidibacter</taxon>
    </lineage>
</organism>
<feature type="transmembrane region" description="Helical" evidence="6">
    <location>
        <begin position="43"/>
        <end position="66"/>
    </location>
</feature>
<keyword evidence="8" id="KW-1185">Reference proteome</keyword>
<accession>A0ABT2ELX2</accession>
<dbReference type="PANTHER" id="PTHR33529:SF6">
    <property type="entry name" value="YJGP_YJGQ FAMILY PERMEASE"/>
    <property type="match status" value="1"/>
</dbReference>
<keyword evidence="5 6" id="KW-0472">Membrane</keyword>
<dbReference type="InterPro" id="IPR005495">
    <property type="entry name" value="LptG/LptF_permease"/>
</dbReference>
<dbReference type="Pfam" id="PF03739">
    <property type="entry name" value="LptF_LptG"/>
    <property type="match status" value="1"/>
</dbReference>
<comment type="subcellular location">
    <subcellularLocation>
        <location evidence="1">Cell membrane</location>
        <topology evidence="1">Multi-pass membrane protein</topology>
    </subcellularLocation>
</comment>
<gene>
    <name evidence="7" type="ORF">M2350_001344</name>
</gene>
<evidence type="ECO:0000256" key="2">
    <source>
        <dbReference type="ARBA" id="ARBA00022475"/>
    </source>
</evidence>
<proteinExistence type="predicted"/>
<evidence type="ECO:0000256" key="5">
    <source>
        <dbReference type="ARBA" id="ARBA00023136"/>
    </source>
</evidence>
<dbReference type="EMBL" id="JANUCP010000002">
    <property type="protein sequence ID" value="MCS3918944.1"/>
    <property type="molecule type" value="Genomic_DNA"/>
</dbReference>
<feature type="transmembrane region" description="Helical" evidence="6">
    <location>
        <begin position="304"/>
        <end position="324"/>
    </location>
</feature>
<dbReference type="Proteomes" id="UP001204798">
    <property type="component" value="Unassembled WGS sequence"/>
</dbReference>
<keyword evidence="3 6" id="KW-0812">Transmembrane</keyword>
<dbReference type="RefSeq" id="WP_259095010.1">
    <property type="nucleotide sequence ID" value="NZ_CP130454.1"/>
</dbReference>
<evidence type="ECO:0000313" key="7">
    <source>
        <dbReference type="EMBL" id="MCS3918944.1"/>
    </source>
</evidence>
<feature type="transmembrane region" description="Helical" evidence="6">
    <location>
        <begin position="336"/>
        <end position="356"/>
    </location>
</feature>
<dbReference type="PANTHER" id="PTHR33529">
    <property type="entry name" value="SLR0882 PROTEIN-RELATED"/>
    <property type="match status" value="1"/>
</dbReference>
<reference evidence="7 8" key="1">
    <citation type="submission" date="2022-08" db="EMBL/GenBank/DDBJ databases">
        <title>Bacterial and archaeal communities from various locations to study Microbial Dark Matter (Phase II).</title>
        <authorList>
            <person name="Stepanauskas R."/>
        </authorList>
    </citation>
    <scope>NUCLEOTIDE SEQUENCE [LARGE SCALE GENOMIC DNA]</scope>
    <source>
        <strain evidence="7 8">PD1</strain>
    </source>
</reference>